<proteinExistence type="predicted"/>
<reference evidence="1" key="1">
    <citation type="submission" date="2021-02" db="EMBL/GenBank/DDBJ databases">
        <authorList>
            <person name="Dougan E. K."/>
            <person name="Rhodes N."/>
            <person name="Thang M."/>
            <person name="Chan C."/>
        </authorList>
    </citation>
    <scope>NUCLEOTIDE SEQUENCE</scope>
</reference>
<accession>A0A813LBF2</accession>
<dbReference type="AlphaFoldDB" id="A0A813LBF2"/>
<gene>
    <name evidence="1" type="ORF">PGLA2088_LOCUS43146</name>
</gene>
<name>A0A813LBF2_POLGL</name>
<sequence>MIQSNDMEATWSLLSQAVFCPVPAGDNPPTVRFFRAILSGCIPVNFTSLDGNATLIPEDILVLAPSFGILPGKSGRPGADGTALCWGSRAFQSTSLYEIKLQCRGLSTVCRCH</sequence>
<evidence type="ECO:0000313" key="1">
    <source>
        <dbReference type="EMBL" id="CAE8723442.1"/>
    </source>
</evidence>
<comment type="caution">
    <text evidence="1">The sequence shown here is derived from an EMBL/GenBank/DDBJ whole genome shotgun (WGS) entry which is preliminary data.</text>
</comment>
<dbReference type="Proteomes" id="UP000626109">
    <property type="component" value="Unassembled WGS sequence"/>
</dbReference>
<organism evidence="1 2">
    <name type="scientific">Polarella glacialis</name>
    <name type="common">Dinoflagellate</name>
    <dbReference type="NCBI Taxonomy" id="89957"/>
    <lineage>
        <taxon>Eukaryota</taxon>
        <taxon>Sar</taxon>
        <taxon>Alveolata</taxon>
        <taxon>Dinophyceae</taxon>
        <taxon>Suessiales</taxon>
        <taxon>Suessiaceae</taxon>
        <taxon>Polarella</taxon>
    </lineage>
</organism>
<dbReference type="EMBL" id="CAJNNW010034656">
    <property type="protein sequence ID" value="CAE8723442.1"/>
    <property type="molecule type" value="Genomic_DNA"/>
</dbReference>
<evidence type="ECO:0000313" key="2">
    <source>
        <dbReference type="Proteomes" id="UP000626109"/>
    </source>
</evidence>
<protein>
    <submittedName>
        <fullName evidence="1">Uncharacterized protein</fullName>
    </submittedName>
</protein>